<dbReference type="Proteomes" id="UP000580250">
    <property type="component" value="Unassembled WGS sequence"/>
</dbReference>
<sequence>MSFSLLKIFFSVSKIQNRKACSLLFNSKNLFFNRNISSKNVRNIKTKKEFDDNLFEELYGFKFKKQLNREEIKQKVLEIIKRQPSINEELIKEKGLFARFGSLGINNSKRELFNEICNEFDIQLPLGEYDNIQNGLDICDIVCDLINAEK</sequence>
<evidence type="ECO:0000313" key="2">
    <source>
        <dbReference type="Proteomes" id="UP000580250"/>
    </source>
</evidence>
<accession>A0A6V7WIR0</accession>
<comment type="caution">
    <text evidence="1">The sequence shown here is derived from an EMBL/GenBank/DDBJ whole genome shotgun (WGS) entry which is preliminary data.</text>
</comment>
<name>A0A6V7WIR0_MELEN</name>
<evidence type="ECO:0000313" key="1">
    <source>
        <dbReference type="EMBL" id="CAD2186890.1"/>
    </source>
</evidence>
<dbReference type="InterPro" id="IPR036736">
    <property type="entry name" value="ACP-like_sf"/>
</dbReference>
<proteinExistence type="predicted"/>
<dbReference type="AlphaFoldDB" id="A0A6V7WIR0"/>
<organism evidence="1 2">
    <name type="scientific">Meloidogyne enterolobii</name>
    <name type="common">Root-knot nematode worm</name>
    <name type="synonym">Meloidogyne mayaguensis</name>
    <dbReference type="NCBI Taxonomy" id="390850"/>
    <lineage>
        <taxon>Eukaryota</taxon>
        <taxon>Metazoa</taxon>
        <taxon>Ecdysozoa</taxon>
        <taxon>Nematoda</taxon>
        <taxon>Chromadorea</taxon>
        <taxon>Rhabditida</taxon>
        <taxon>Tylenchina</taxon>
        <taxon>Tylenchomorpha</taxon>
        <taxon>Tylenchoidea</taxon>
        <taxon>Meloidogynidae</taxon>
        <taxon>Meloidogyninae</taxon>
        <taxon>Meloidogyne</taxon>
    </lineage>
</organism>
<reference evidence="1 2" key="1">
    <citation type="submission" date="2020-08" db="EMBL/GenBank/DDBJ databases">
        <authorList>
            <person name="Koutsovoulos G."/>
            <person name="Danchin GJ E."/>
        </authorList>
    </citation>
    <scope>NUCLEOTIDE SEQUENCE [LARGE SCALE GENOMIC DNA]</scope>
</reference>
<dbReference type="Gene3D" id="1.10.1200.10">
    <property type="entry name" value="ACP-like"/>
    <property type="match status" value="1"/>
</dbReference>
<dbReference type="EMBL" id="CAJEWN010000610">
    <property type="protein sequence ID" value="CAD2186890.1"/>
    <property type="molecule type" value="Genomic_DNA"/>
</dbReference>
<gene>
    <name evidence="1" type="ORF">MENT_LOCUS39428</name>
</gene>
<protein>
    <submittedName>
        <fullName evidence="1">Uncharacterized protein</fullName>
    </submittedName>
</protein>